<proteinExistence type="predicted"/>
<sequence length="537" mass="62023">MDLFLILFRNIVIKRELFYQLKKLRYYQHLSTTPKSLKLNNSKSNYLNVNIVYNGNEELDDLIIPSNFKTIYFKNNQNSNKDNRTYFIDDDQPLKKQLVISEGVDFDGILPEFLEELKIYPSNDVQLQFGDLPKSLKVLKITSTLTKPENFLPLPPSIKKVSLNISNLRYTILKPNIFPHGLTYLSVNTSDAVILDGVVPETVETLKIKSIYNQDLSKIIPPNCTTLTYLYRQKISTLPKSITNIKTLDISYEGTYIQNKISPKSLKATSLIRKASNSYNDNDNNVTNNIYSCISDSHSKLSLYWLDQETVDYIAGYKNIKKLSIYNKNVVDFKLTENNSSITDLKIIPMLYEYSTLPSYLTKLEIVDFRFKQIDIDLKRICPLLKVLVFSCVGSFNITFPNCLKALKFKSYRELLKLFDLPPTLEILQIDSDFKNHKTPSFHINDTLLLSLPSLEHLILIDYFAKGVPYTINNFGSASNLTLYTNDLNRKYIKSLFSQNEDDCVCLVDVLFNFKNILNFHQFNKINVFSKLINKIL</sequence>
<dbReference type="KEGG" id="dpp:DICPUDRAFT_154953"/>
<reference evidence="2" key="1">
    <citation type="journal article" date="2011" name="Genome Biol.">
        <title>Comparative genomics of the social amoebae Dictyostelium discoideum and Dictyostelium purpureum.</title>
        <authorList>
            <consortium name="US DOE Joint Genome Institute (JGI-PGF)"/>
            <person name="Sucgang R."/>
            <person name="Kuo A."/>
            <person name="Tian X."/>
            <person name="Salerno W."/>
            <person name="Parikh A."/>
            <person name="Feasley C.L."/>
            <person name="Dalin E."/>
            <person name="Tu H."/>
            <person name="Huang E."/>
            <person name="Barry K."/>
            <person name="Lindquist E."/>
            <person name="Shapiro H."/>
            <person name="Bruce D."/>
            <person name="Schmutz J."/>
            <person name="Salamov A."/>
            <person name="Fey P."/>
            <person name="Gaudet P."/>
            <person name="Anjard C."/>
            <person name="Babu M.M."/>
            <person name="Basu S."/>
            <person name="Bushmanova Y."/>
            <person name="van der Wel H."/>
            <person name="Katoh-Kurasawa M."/>
            <person name="Dinh C."/>
            <person name="Coutinho P.M."/>
            <person name="Saito T."/>
            <person name="Elias M."/>
            <person name="Schaap P."/>
            <person name="Kay R.R."/>
            <person name="Henrissat B."/>
            <person name="Eichinger L."/>
            <person name="Rivero F."/>
            <person name="Putnam N.H."/>
            <person name="West C.M."/>
            <person name="Loomis W.F."/>
            <person name="Chisholm R.L."/>
            <person name="Shaulsky G."/>
            <person name="Strassmann J.E."/>
            <person name="Queller D.C."/>
            <person name="Kuspa A."/>
            <person name="Grigoriev I.V."/>
        </authorList>
    </citation>
    <scope>NUCLEOTIDE SEQUENCE [LARGE SCALE GENOMIC DNA]</scope>
    <source>
        <strain evidence="2">QSDP1</strain>
    </source>
</reference>
<dbReference type="InterPro" id="IPR051251">
    <property type="entry name" value="STK_FNIP-Repeat"/>
</dbReference>
<dbReference type="PANTHER" id="PTHR32134">
    <property type="entry name" value="FNIP REPEAT-CONTAINING PROTEIN"/>
    <property type="match status" value="1"/>
</dbReference>
<accession>F0ZSP3</accession>
<organism evidence="1 2">
    <name type="scientific">Dictyostelium purpureum</name>
    <name type="common">Slime mold</name>
    <dbReference type="NCBI Taxonomy" id="5786"/>
    <lineage>
        <taxon>Eukaryota</taxon>
        <taxon>Amoebozoa</taxon>
        <taxon>Evosea</taxon>
        <taxon>Eumycetozoa</taxon>
        <taxon>Dictyostelia</taxon>
        <taxon>Dictyosteliales</taxon>
        <taxon>Dictyosteliaceae</taxon>
        <taxon>Dictyostelium</taxon>
    </lineage>
</organism>
<dbReference type="InParanoid" id="F0ZSP3"/>
<evidence type="ECO:0000313" key="2">
    <source>
        <dbReference type="Proteomes" id="UP000001064"/>
    </source>
</evidence>
<dbReference type="InterPro" id="IPR032675">
    <property type="entry name" value="LRR_dom_sf"/>
</dbReference>
<evidence type="ECO:0000313" key="1">
    <source>
        <dbReference type="EMBL" id="EGC33050.1"/>
    </source>
</evidence>
<dbReference type="EMBL" id="GL871161">
    <property type="protein sequence ID" value="EGC33050.1"/>
    <property type="molecule type" value="Genomic_DNA"/>
</dbReference>
<dbReference type="GeneID" id="10504795"/>
<dbReference type="Gene3D" id="3.80.10.10">
    <property type="entry name" value="Ribonuclease Inhibitor"/>
    <property type="match status" value="1"/>
</dbReference>
<dbReference type="PANTHER" id="PTHR32134:SF169">
    <property type="entry name" value="FNIP REPEAT-CONTAINING PROTEIN-RELATED"/>
    <property type="match status" value="1"/>
</dbReference>
<dbReference type="Proteomes" id="UP000001064">
    <property type="component" value="Unassembled WGS sequence"/>
</dbReference>
<dbReference type="AlphaFoldDB" id="F0ZSP3"/>
<evidence type="ECO:0008006" key="3">
    <source>
        <dbReference type="Google" id="ProtNLM"/>
    </source>
</evidence>
<protein>
    <recommendedName>
        <fullName evidence="3">FNIP repeat-containing protein</fullName>
    </recommendedName>
</protein>
<dbReference type="RefSeq" id="XP_003290439.1">
    <property type="nucleotide sequence ID" value="XM_003290391.1"/>
</dbReference>
<name>F0ZSP3_DICPU</name>
<dbReference type="VEuPathDB" id="AmoebaDB:DICPUDRAFT_154953"/>
<gene>
    <name evidence="1" type="ORF">DICPUDRAFT_154953</name>
</gene>
<keyword evidence="2" id="KW-1185">Reference proteome</keyword>